<accession>W1IW79</accession>
<dbReference type="EMBL" id="CBXF010000076">
    <property type="protein sequence ID" value="CDL82078.1"/>
    <property type="molecule type" value="Genomic_DNA"/>
</dbReference>
<dbReference type="STRING" id="1427518.XSR1_190013"/>
<comment type="caution">
    <text evidence="1">The sequence shown here is derived from an EMBL/GenBank/DDBJ whole genome shotgun (WGS) entry which is preliminary data.</text>
</comment>
<name>W1IW79_9GAMM</name>
<proteinExistence type="predicted"/>
<gene>
    <name evidence="1" type="ORF">XSR1_190013</name>
</gene>
<dbReference type="Proteomes" id="UP000019202">
    <property type="component" value="Unassembled WGS sequence"/>
</dbReference>
<dbReference type="AlphaFoldDB" id="W1IW79"/>
<sequence>MTPVIAKKSGKNNGIISAVRSKIAENKGVTYLWFMHWN</sequence>
<reference evidence="1" key="1">
    <citation type="submission" date="2013-11" db="EMBL/GenBank/DDBJ databases">
        <title>Draft genome sequence and annotation of the entomopathogenic bacteria, Xenorhabdus cabanillasi strain JM26 and Xenorhabdus szentirmai strain DSM 16338.</title>
        <authorList>
            <person name="Gualtieri M."/>
            <person name="Ogier J.C."/>
            <person name="Pages S."/>
            <person name="Givaudan A."/>
            <person name="Gaudriault S."/>
        </authorList>
    </citation>
    <scope>NUCLEOTIDE SEQUENCE [LARGE SCALE GENOMIC DNA]</scope>
    <source>
        <strain evidence="1">DSM 16338</strain>
    </source>
</reference>
<evidence type="ECO:0000313" key="2">
    <source>
        <dbReference type="Proteomes" id="UP000019202"/>
    </source>
</evidence>
<keyword evidence="2" id="KW-1185">Reference proteome</keyword>
<protein>
    <submittedName>
        <fullName evidence="1">Uncharacterized protein</fullName>
    </submittedName>
</protein>
<evidence type="ECO:0000313" key="1">
    <source>
        <dbReference type="EMBL" id="CDL82078.1"/>
    </source>
</evidence>
<organism evidence="1 2">
    <name type="scientific">Xenorhabdus szentirmaii DSM 16338</name>
    <dbReference type="NCBI Taxonomy" id="1427518"/>
    <lineage>
        <taxon>Bacteria</taxon>
        <taxon>Pseudomonadati</taxon>
        <taxon>Pseudomonadota</taxon>
        <taxon>Gammaproteobacteria</taxon>
        <taxon>Enterobacterales</taxon>
        <taxon>Morganellaceae</taxon>
        <taxon>Xenorhabdus</taxon>
    </lineage>
</organism>